<evidence type="ECO:0000259" key="3">
    <source>
        <dbReference type="Pfam" id="PF19278"/>
    </source>
</evidence>
<gene>
    <name evidence="4" type="ORF">GCM10011409_15980</name>
</gene>
<name>A0A9W5TWF8_9BACI</name>
<dbReference type="EMBL" id="BMJD01000009">
    <property type="protein sequence ID" value="GGB39230.1"/>
    <property type="molecule type" value="Genomic_DNA"/>
</dbReference>
<dbReference type="GO" id="GO:0017168">
    <property type="term" value="F:5-oxoprolinase (ATP-hydrolyzing) activity"/>
    <property type="evidence" value="ECO:0007669"/>
    <property type="project" value="TreeGrafter"/>
</dbReference>
<dbReference type="InterPro" id="IPR002821">
    <property type="entry name" value="Hydantoinase_A"/>
</dbReference>
<dbReference type="Pfam" id="PF05378">
    <property type="entry name" value="Hydant_A_N"/>
    <property type="match status" value="1"/>
</dbReference>
<dbReference type="InterPro" id="IPR043129">
    <property type="entry name" value="ATPase_NBD"/>
</dbReference>
<accession>A0A9W5TWF8</accession>
<dbReference type="Pfam" id="PF01968">
    <property type="entry name" value="Hydantoinase_A"/>
    <property type="match status" value="1"/>
</dbReference>
<reference evidence="4" key="1">
    <citation type="journal article" date="2014" name="Int. J. Syst. Evol. Microbiol.">
        <title>Complete genome sequence of Corynebacterium casei LMG S-19264T (=DSM 44701T), isolated from a smear-ripened cheese.</title>
        <authorList>
            <consortium name="US DOE Joint Genome Institute (JGI-PGF)"/>
            <person name="Walter F."/>
            <person name="Albersmeier A."/>
            <person name="Kalinowski J."/>
            <person name="Ruckert C."/>
        </authorList>
    </citation>
    <scope>NUCLEOTIDE SEQUENCE</scope>
    <source>
        <strain evidence="4">CGMCC 1.15454</strain>
    </source>
</reference>
<dbReference type="Proteomes" id="UP000621492">
    <property type="component" value="Unassembled WGS sequence"/>
</dbReference>
<evidence type="ECO:0000259" key="2">
    <source>
        <dbReference type="Pfam" id="PF05378"/>
    </source>
</evidence>
<dbReference type="SUPFAM" id="SSF53067">
    <property type="entry name" value="Actin-like ATPase domain"/>
    <property type="match status" value="1"/>
</dbReference>
<dbReference type="AlphaFoldDB" id="A0A9W5TWF8"/>
<dbReference type="Pfam" id="PF19278">
    <property type="entry name" value="Hydant_A_C"/>
    <property type="match status" value="1"/>
</dbReference>
<reference evidence="4" key="2">
    <citation type="submission" date="2020-09" db="EMBL/GenBank/DDBJ databases">
        <authorList>
            <person name="Sun Q."/>
            <person name="Zhou Y."/>
        </authorList>
    </citation>
    <scope>NUCLEOTIDE SEQUENCE</scope>
    <source>
        <strain evidence="4">CGMCC 1.15454</strain>
    </source>
</reference>
<feature type="domain" description="Hydantoinase A/oxoprolinase" evidence="1">
    <location>
        <begin position="203"/>
        <end position="490"/>
    </location>
</feature>
<feature type="domain" description="Hydantoinase/oxoprolinase N-terminal" evidence="2">
    <location>
        <begin position="5"/>
        <end position="177"/>
    </location>
</feature>
<dbReference type="PANTHER" id="PTHR11365">
    <property type="entry name" value="5-OXOPROLINASE RELATED"/>
    <property type="match status" value="1"/>
</dbReference>
<dbReference type="PANTHER" id="PTHR11365:SF23">
    <property type="entry name" value="HYPOTHETICAL 5-OXOPROLINASE (EUROFUNG)-RELATED"/>
    <property type="match status" value="1"/>
</dbReference>
<dbReference type="InterPro" id="IPR049517">
    <property type="entry name" value="ACX-like_C"/>
</dbReference>
<evidence type="ECO:0000313" key="5">
    <source>
        <dbReference type="Proteomes" id="UP000621492"/>
    </source>
</evidence>
<dbReference type="InterPro" id="IPR008040">
    <property type="entry name" value="Hydant_A_N"/>
</dbReference>
<comment type="caution">
    <text evidence="4">The sequence shown here is derived from an EMBL/GenBank/DDBJ whole genome shotgun (WGS) entry which is preliminary data.</text>
</comment>
<dbReference type="GO" id="GO:0006749">
    <property type="term" value="P:glutathione metabolic process"/>
    <property type="evidence" value="ECO:0007669"/>
    <property type="project" value="TreeGrafter"/>
</dbReference>
<keyword evidence="5" id="KW-1185">Reference proteome</keyword>
<dbReference type="RefSeq" id="WP_155554676.1">
    <property type="nucleotide sequence ID" value="NZ_BMJD01000009.1"/>
</dbReference>
<evidence type="ECO:0000313" key="4">
    <source>
        <dbReference type="EMBL" id="GGB39230.1"/>
    </source>
</evidence>
<evidence type="ECO:0000259" key="1">
    <source>
        <dbReference type="Pfam" id="PF01968"/>
    </source>
</evidence>
<dbReference type="GO" id="GO:0005829">
    <property type="term" value="C:cytosol"/>
    <property type="evidence" value="ECO:0007669"/>
    <property type="project" value="TreeGrafter"/>
</dbReference>
<proteinExistence type="predicted"/>
<feature type="domain" description="Acetophenone carboxylase-like C-terminal" evidence="3">
    <location>
        <begin position="500"/>
        <end position="678"/>
    </location>
</feature>
<organism evidence="4 5">
    <name type="scientific">Lentibacillus populi</name>
    <dbReference type="NCBI Taxonomy" id="1827502"/>
    <lineage>
        <taxon>Bacteria</taxon>
        <taxon>Bacillati</taxon>
        <taxon>Bacillota</taxon>
        <taxon>Bacilli</taxon>
        <taxon>Bacillales</taxon>
        <taxon>Bacillaceae</taxon>
        <taxon>Lentibacillus</taxon>
    </lineage>
</organism>
<protein>
    <submittedName>
        <fullName evidence="4">Methylhydantoinase</fullName>
    </submittedName>
</protein>
<sequence length="695" mass="76168">MRYMVGVDVGGTFTDITMIDSVTGNVNNHKLPSTPEDPSIAIMKGIEELLALHNVPNDQVTYLAHGTTVATNAIIERKGAKTALIVTKGFKDLLEIGRQTRPSLYDLFKEKPEPVISGDIRYEVEERLYANGSVRTPINKDQLKEIVTDIKRRGITSIAVCFLFSFKNIMHEKIALEEIGRLYPSAYVSASHEIVPEFREYPRLSTTVMNAYLGPVMKKYMENFRSSVKKSNIPVEPYITQSNGGIISIQESVINPIKTALSGPAAGVVAASYIAELTKYNNLITFDMGGTSADFSLIENGNPKISMEREIEGFPARVPMLDIHTYGAGGGSIAWLDDGGALKVGPESAGAIPGPVAYGRGGTLPTVTDANVVLGRLNPNGILNGKMDLDVNASKKAIKEHICDKTNLSLIEAASGILSVVNANMARGVRLISVEKGYSPSEFALVSFGGGGGLHCGSLAKELNISTVIVPPSPGTFSSMGLLVTDIKSDYVRTELLEPKEQNLNVIIEHFKEMMLEGTTLLEAENIEEDKRNFICTIDIRFKGQNYELSVPIHINELNNRDIDFIVERFHVAHEKTYGYSNKLAKVEFVNYRLTACGNLPKVPLNKGNKGEGEIVISKSKREVYFSEVEEPGYYETDIFQRSELVTGDKINGPAIVDQLDSTILILPNQQAIVDPYQNLIIKVNGEVKPDGKQY</sequence>
<dbReference type="InterPro" id="IPR045079">
    <property type="entry name" value="Oxoprolinase-like"/>
</dbReference>